<evidence type="ECO:0000313" key="5">
    <source>
        <dbReference type="Proteomes" id="UP000031866"/>
    </source>
</evidence>
<dbReference type="RefSeq" id="WP_041896419.1">
    <property type="nucleotide sequence ID" value="NZ_CP010086.2"/>
</dbReference>
<dbReference type="NCBIfam" id="TIGR00254">
    <property type="entry name" value="GGDEF"/>
    <property type="match status" value="1"/>
</dbReference>
<feature type="signal peptide" evidence="2">
    <location>
        <begin position="1"/>
        <end position="28"/>
    </location>
</feature>
<feature type="transmembrane region" description="Helical" evidence="1">
    <location>
        <begin position="57"/>
        <end position="78"/>
    </location>
</feature>
<keyword evidence="1" id="KW-1133">Transmembrane helix</keyword>
<dbReference type="OrthoDB" id="9804747at2"/>
<feature type="domain" description="GGDEF" evidence="3">
    <location>
        <begin position="251"/>
        <end position="384"/>
    </location>
</feature>
<protein>
    <submittedName>
        <fullName evidence="4">Diguanylate cyclase</fullName>
    </submittedName>
</protein>
<dbReference type="SUPFAM" id="SSF55785">
    <property type="entry name" value="PYP-like sensor domain (PAS domain)"/>
    <property type="match status" value="1"/>
</dbReference>
<dbReference type="AlphaFoldDB" id="A0A0B5QDT8"/>
<dbReference type="Pfam" id="PF00990">
    <property type="entry name" value="GGDEF"/>
    <property type="match status" value="1"/>
</dbReference>
<accession>A0A0B5QDT8</accession>
<evidence type="ECO:0000313" key="4">
    <source>
        <dbReference type="EMBL" id="AJG99130.1"/>
    </source>
</evidence>
<dbReference type="InterPro" id="IPR000160">
    <property type="entry name" value="GGDEF_dom"/>
</dbReference>
<dbReference type="Pfam" id="PF08447">
    <property type="entry name" value="PAS_3"/>
    <property type="match status" value="1"/>
</dbReference>
<dbReference type="SUPFAM" id="SSF55073">
    <property type="entry name" value="Nucleotide cyclase"/>
    <property type="match status" value="1"/>
</dbReference>
<dbReference type="InterPro" id="IPR013655">
    <property type="entry name" value="PAS_fold_3"/>
</dbReference>
<dbReference type="KEGG" id="cbei:LF65_02553"/>
<dbReference type="InterPro" id="IPR043128">
    <property type="entry name" value="Rev_trsase/Diguanyl_cyclase"/>
</dbReference>
<keyword evidence="1" id="KW-0472">Membrane</keyword>
<evidence type="ECO:0000256" key="2">
    <source>
        <dbReference type="SAM" id="SignalP"/>
    </source>
</evidence>
<dbReference type="PANTHER" id="PTHR44757:SF2">
    <property type="entry name" value="BIOFILM ARCHITECTURE MAINTENANCE PROTEIN MBAA"/>
    <property type="match status" value="1"/>
</dbReference>
<dbReference type="EMBL" id="CP010086">
    <property type="protein sequence ID" value="AJG99130.1"/>
    <property type="molecule type" value="Genomic_DNA"/>
</dbReference>
<reference evidence="5" key="1">
    <citation type="submission" date="2014-12" db="EMBL/GenBank/DDBJ databases">
        <title>Genome sequence of Clostridium beijerinckii strain 59B.</title>
        <authorList>
            <person name="Little G.T."/>
            <person name="Minton N.P."/>
        </authorList>
    </citation>
    <scope>NUCLEOTIDE SEQUENCE [LARGE SCALE GENOMIC DNA]</scope>
    <source>
        <strain evidence="5">59B</strain>
    </source>
</reference>
<dbReference type="CDD" id="cd01949">
    <property type="entry name" value="GGDEF"/>
    <property type="match status" value="1"/>
</dbReference>
<name>A0A0B5QDT8_CLOBE</name>
<evidence type="ECO:0000259" key="3">
    <source>
        <dbReference type="PROSITE" id="PS50887"/>
    </source>
</evidence>
<dbReference type="STRING" id="1520.LF65_02553"/>
<dbReference type="Proteomes" id="UP000031866">
    <property type="component" value="Chromosome"/>
</dbReference>
<gene>
    <name evidence="4" type="ORF">LF65_02553</name>
</gene>
<organism evidence="4 5">
    <name type="scientific">Clostridium beijerinckii</name>
    <name type="common">Clostridium MP</name>
    <dbReference type="NCBI Taxonomy" id="1520"/>
    <lineage>
        <taxon>Bacteria</taxon>
        <taxon>Bacillati</taxon>
        <taxon>Bacillota</taxon>
        <taxon>Clostridia</taxon>
        <taxon>Eubacteriales</taxon>
        <taxon>Clostridiaceae</taxon>
        <taxon>Clostridium</taxon>
    </lineage>
</organism>
<feature type="chain" id="PRO_5002105751" evidence="2">
    <location>
        <begin position="29"/>
        <end position="390"/>
    </location>
</feature>
<keyword evidence="1" id="KW-0812">Transmembrane</keyword>
<dbReference type="SMART" id="SM00267">
    <property type="entry name" value="GGDEF"/>
    <property type="match status" value="1"/>
</dbReference>
<dbReference type="Gene3D" id="3.30.450.20">
    <property type="entry name" value="PAS domain"/>
    <property type="match status" value="1"/>
</dbReference>
<dbReference type="PANTHER" id="PTHR44757">
    <property type="entry name" value="DIGUANYLATE CYCLASE DGCP"/>
    <property type="match status" value="1"/>
</dbReference>
<dbReference type="InterPro" id="IPR035965">
    <property type="entry name" value="PAS-like_dom_sf"/>
</dbReference>
<dbReference type="InterPro" id="IPR052155">
    <property type="entry name" value="Biofilm_reg_signaling"/>
</dbReference>
<dbReference type="InterPro" id="IPR029787">
    <property type="entry name" value="Nucleotide_cyclase"/>
</dbReference>
<dbReference type="PROSITE" id="PS50887">
    <property type="entry name" value="GGDEF"/>
    <property type="match status" value="1"/>
</dbReference>
<sequence length="390" mass="45287">MNIRKNKLLFIYSFIAIINFTFNTTAFAAVKNSISEDAPLYTFINFTSYIYNNYKTFIFIILGIICISLLDAFYCLVVKAREQSKYLKDLDLERERYFIVVEQLNDIIFDFDITEKKILSSSKFEETFGWTLNIQDYNKGFLNELKIHPDDKILINKITDDMKALNKQSIIKEIRLMKSNGDYLWCELKLNYIQRENKIVRVIGKITDIDHIVKEHSLLKLRSEYDQLTQIYNKSTFYEKVKNYIIDNKNDNCMLIFIDLDNFKSINDNLGHMVGDEVLKDTANKICDVFNGTDVIISRFGGDEFCVFKPSHSISFIKDKISILCNNLNATYIGNNTEITVSASIGVAFYPKHGDTLESLIHKSDIALYSSKENGKNQFTIYNKNLEIEC</sequence>
<keyword evidence="2" id="KW-0732">Signal</keyword>
<evidence type="ECO:0000256" key="1">
    <source>
        <dbReference type="SAM" id="Phobius"/>
    </source>
</evidence>
<proteinExistence type="predicted"/>
<dbReference type="Gene3D" id="3.30.70.270">
    <property type="match status" value="1"/>
</dbReference>